<dbReference type="FunFam" id="3.40.50.1970:FF:000003">
    <property type="entry name" value="Alcohol dehydrogenase, iron-containing"/>
    <property type="match status" value="1"/>
</dbReference>
<evidence type="ECO:0000313" key="3">
    <source>
        <dbReference type="EMBL" id="EAY19568.1"/>
    </source>
</evidence>
<dbReference type="PANTHER" id="PTHR43633">
    <property type="entry name" value="ALCOHOL DEHYDROGENASE YQHD"/>
    <property type="match status" value="1"/>
</dbReference>
<gene>
    <name evidence="3" type="ORF">TVAG_228310</name>
</gene>
<dbReference type="EMBL" id="DS113206">
    <property type="protein sequence ID" value="EAY19568.1"/>
    <property type="molecule type" value="Genomic_DNA"/>
</dbReference>
<evidence type="ECO:0000256" key="1">
    <source>
        <dbReference type="ARBA" id="ARBA00023002"/>
    </source>
</evidence>
<dbReference type="GO" id="GO:0046872">
    <property type="term" value="F:metal ion binding"/>
    <property type="evidence" value="ECO:0007669"/>
    <property type="project" value="InterPro"/>
</dbReference>
<dbReference type="Pfam" id="PF00465">
    <property type="entry name" value="Fe-ADH"/>
    <property type="match status" value="1"/>
</dbReference>
<dbReference type="VEuPathDB" id="TrichDB:TVAGG3_0483860"/>
<dbReference type="VEuPathDB" id="TrichDB:TVAGG3_0483820"/>
<dbReference type="Proteomes" id="UP000001542">
    <property type="component" value="Unassembled WGS sequence"/>
</dbReference>
<dbReference type="OrthoDB" id="3360544at2759"/>
<organism evidence="3 4">
    <name type="scientific">Trichomonas vaginalis (strain ATCC PRA-98 / G3)</name>
    <dbReference type="NCBI Taxonomy" id="412133"/>
    <lineage>
        <taxon>Eukaryota</taxon>
        <taxon>Metamonada</taxon>
        <taxon>Parabasalia</taxon>
        <taxon>Trichomonadida</taxon>
        <taxon>Trichomonadidae</taxon>
        <taxon>Trichomonas</taxon>
    </lineage>
</organism>
<dbReference type="VEuPathDB" id="TrichDB:TVAG_117910"/>
<accession>A2DIZ3</accession>
<dbReference type="eggNOG" id="ENOG502ST8W">
    <property type="taxonomic scope" value="Eukaryota"/>
</dbReference>
<dbReference type="KEGG" id="tva:5465097"/>
<evidence type="ECO:0000259" key="2">
    <source>
        <dbReference type="Pfam" id="PF00465"/>
    </source>
</evidence>
<dbReference type="GO" id="GO:1990362">
    <property type="term" value="F:butanol dehydrogenase (NAD+) activity"/>
    <property type="evidence" value="ECO:0007669"/>
    <property type="project" value="InterPro"/>
</dbReference>
<keyword evidence="1" id="KW-0560">Oxidoreductase</keyword>
<sequence length="271" mass="30080">MKWIWNNTTRIAFGEHCVVEHLKDFVKPHSRVLVTFGGGSIDKNGARTDVTKALADLECETAWEGGIPPNPEINRLLEISNSAKNFKPDLLLAVGGGSVIDATKFIAAAMNIDDSVDPWDIVSKGFLPEKITPIGAVLTIPATGSEWNDGAVISRRSTHEKLVMYSIYPTFSMLDPIYTMTIPIRQLRNGLYDAMTHCIDQVITPHVLPMMDNFFFSVMRELVDISGPLLSKDKSSLEIHERLIQVCSFAMNYIFGLGKDKCFGILQSDIC</sequence>
<protein>
    <recommendedName>
        <fullName evidence="2">Alcohol dehydrogenase iron-type/glycerol dehydrogenase GldA domain-containing protein</fullName>
    </recommendedName>
</protein>
<evidence type="ECO:0000313" key="4">
    <source>
        <dbReference type="Proteomes" id="UP000001542"/>
    </source>
</evidence>
<dbReference type="InParanoid" id="A2DIZ3"/>
<dbReference type="STRING" id="5722.A2DIZ3"/>
<dbReference type="SUPFAM" id="SSF56796">
    <property type="entry name" value="Dehydroquinate synthase-like"/>
    <property type="match status" value="1"/>
</dbReference>
<reference evidence="3" key="2">
    <citation type="journal article" date="2007" name="Science">
        <title>Draft genome sequence of the sexually transmitted pathogen Trichomonas vaginalis.</title>
        <authorList>
            <person name="Carlton J.M."/>
            <person name="Hirt R.P."/>
            <person name="Silva J.C."/>
            <person name="Delcher A.L."/>
            <person name="Schatz M."/>
            <person name="Zhao Q."/>
            <person name="Wortman J.R."/>
            <person name="Bidwell S.L."/>
            <person name="Alsmark U.C.M."/>
            <person name="Besteiro S."/>
            <person name="Sicheritz-Ponten T."/>
            <person name="Noel C.J."/>
            <person name="Dacks J.B."/>
            <person name="Foster P.G."/>
            <person name="Simillion C."/>
            <person name="Van de Peer Y."/>
            <person name="Miranda-Saavedra D."/>
            <person name="Barton G.J."/>
            <person name="Westrop G.D."/>
            <person name="Mueller S."/>
            <person name="Dessi D."/>
            <person name="Fiori P.L."/>
            <person name="Ren Q."/>
            <person name="Paulsen I."/>
            <person name="Zhang H."/>
            <person name="Bastida-Corcuera F.D."/>
            <person name="Simoes-Barbosa A."/>
            <person name="Brown M.T."/>
            <person name="Hayes R.D."/>
            <person name="Mukherjee M."/>
            <person name="Okumura C.Y."/>
            <person name="Schneider R."/>
            <person name="Smith A.J."/>
            <person name="Vanacova S."/>
            <person name="Villalvazo M."/>
            <person name="Haas B.J."/>
            <person name="Pertea M."/>
            <person name="Feldblyum T.V."/>
            <person name="Utterback T.R."/>
            <person name="Shu C.L."/>
            <person name="Osoegawa K."/>
            <person name="de Jong P.J."/>
            <person name="Hrdy I."/>
            <person name="Horvathova L."/>
            <person name="Zubacova Z."/>
            <person name="Dolezal P."/>
            <person name="Malik S.B."/>
            <person name="Logsdon J.M. Jr."/>
            <person name="Henze K."/>
            <person name="Gupta A."/>
            <person name="Wang C.C."/>
            <person name="Dunne R.L."/>
            <person name="Upcroft J.A."/>
            <person name="Upcroft P."/>
            <person name="White O."/>
            <person name="Salzberg S.L."/>
            <person name="Tang P."/>
            <person name="Chiu C.-H."/>
            <person name="Lee Y.-S."/>
            <person name="Embley T.M."/>
            <person name="Coombs G.H."/>
            <person name="Mottram J.C."/>
            <person name="Tachezy J."/>
            <person name="Fraser-Liggett C.M."/>
            <person name="Johnson P.J."/>
        </authorList>
    </citation>
    <scope>NUCLEOTIDE SEQUENCE [LARGE SCALE GENOMIC DNA]</scope>
    <source>
        <strain evidence="3">G3</strain>
    </source>
</reference>
<keyword evidence="4" id="KW-1185">Reference proteome</keyword>
<proteinExistence type="predicted"/>
<dbReference type="InterPro" id="IPR001670">
    <property type="entry name" value="ADH_Fe/GldA"/>
</dbReference>
<dbReference type="InterPro" id="IPR044731">
    <property type="entry name" value="BDH-like"/>
</dbReference>
<feature type="domain" description="Alcohol dehydrogenase iron-type/glycerol dehydrogenase GldA" evidence="2">
    <location>
        <begin position="9"/>
        <end position="176"/>
    </location>
</feature>
<name>A2DIZ3_TRIV3</name>
<dbReference type="AlphaFoldDB" id="A2DIZ3"/>
<dbReference type="RefSeq" id="XP_001580554.1">
    <property type="nucleotide sequence ID" value="XM_001580504.1"/>
</dbReference>
<dbReference type="PANTHER" id="PTHR43633:SF1">
    <property type="entry name" value="ALCOHOL DEHYDROGENASE YQHD"/>
    <property type="match status" value="1"/>
</dbReference>
<reference evidence="3" key="1">
    <citation type="submission" date="2006-10" db="EMBL/GenBank/DDBJ databases">
        <authorList>
            <person name="Amadeo P."/>
            <person name="Zhao Q."/>
            <person name="Wortman J."/>
            <person name="Fraser-Liggett C."/>
            <person name="Carlton J."/>
        </authorList>
    </citation>
    <scope>NUCLEOTIDE SEQUENCE</scope>
    <source>
        <strain evidence="3">G3</strain>
    </source>
</reference>
<dbReference type="Gene3D" id="3.40.50.1970">
    <property type="match status" value="1"/>
</dbReference>